<dbReference type="InterPro" id="IPR011576">
    <property type="entry name" value="Pyridox_Oxase_N"/>
</dbReference>
<reference evidence="2 3" key="1">
    <citation type="submission" date="2017-09" db="EMBL/GenBank/DDBJ databases">
        <title>Depth-based differentiation of microbial function through sediment-hosted aquifers and enrichment of novel symbionts in the deep terrestrial subsurface.</title>
        <authorList>
            <person name="Probst A.J."/>
            <person name="Ladd B."/>
            <person name="Jarett J.K."/>
            <person name="Geller-Mcgrath D.E."/>
            <person name="Sieber C.M."/>
            <person name="Emerson J.B."/>
            <person name="Anantharaman K."/>
            <person name="Thomas B.C."/>
            <person name="Malmstrom R."/>
            <person name="Stieglmeier M."/>
            <person name="Klingl A."/>
            <person name="Woyke T."/>
            <person name="Ryan C.M."/>
            <person name="Banfield J.F."/>
        </authorList>
    </citation>
    <scope>NUCLEOTIDE SEQUENCE [LARGE SCALE GENOMIC DNA]</scope>
    <source>
        <strain evidence="2">CG11_big_fil_rev_8_21_14_0_20_39_34</strain>
    </source>
</reference>
<dbReference type="AlphaFoldDB" id="A0A2H0N3X0"/>
<name>A0A2H0N3X0_9BACT</name>
<dbReference type="PROSITE" id="PS50008">
    <property type="entry name" value="PIPLC_Y_DOMAIN"/>
    <property type="match status" value="1"/>
</dbReference>
<dbReference type="Pfam" id="PF01243">
    <property type="entry name" value="PNPOx_N"/>
    <property type="match status" value="1"/>
</dbReference>
<accession>A0A2H0N3X0</accession>
<feature type="domain" description="PI-PLC Y-box" evidence="1">
    <location>
        <begin position="95"/>
        <end position="142"/>
    </location>
</feature>
<evidence type="ECO:0000259" key="1">
    <source>
        <dbReference type="PROSITE" id="PS50008"/>
    </source>
</evidence>
<dbReference type="GO" id="GO:0006629">
    <property type="term" value="P:lipid metabolic process"/>
    <property type="evidence" value="ECO:0007669"/>
    <property type="project" value="InterPro"/>
</dbReference>
<dbReference type="GO" id="GO:0004435">
    <property type="term" value="F:phosphatidylinositol-4,5-bisphosphate phospholipase C activity"/>
    <property type="evidence" value="ECO:0007669"/>
    <property type="project" value="InterPro"/>
</dbReference>
<sequence>MIISSHQKEQLIKVFEACLFGVVCTNSQDGLSPESAVVAVSYTGNLEIVFGSFDVSRKNKNIQANQYVSLVIGWDNTNKTTVQIEGKAVLLDGEERKNCERRHCQRNPESEKFLSDPRQQYFKVIPHWIRYSNFSVNPQEVWEIIDD</sequence>
<dbReference type="EMBL" id="PCWN01000011">
    <property type="protein sequence ID" value="PIR03581.1"/>
    <property type="molecule type" value="Genomic_DNA"/>
</dbReference>
<evidence type="ECO:0000313" key="3">
    <source>
        <dbReference type="Proteomes" id="UP000229600"/>
    </source>
</evidence>
<dbReference type="InterPro" id="IPR001711">
    <property type="entry name" value="PLipase_C_Pinositol-sp_Y"/>
</dbReference>
<proteinExistence type="predicted"/>
<comment type="caution">
    <text evidence="2">The sequence shown here is derived from an EMBL/GenBank/DDBJ whole genome shotgun (WGS) entry which is preliminary data.</text>
</comment>
<dbReference type="GO" id="GO:0035556">
    <property type="term" value="P:intracellular signal transduction"/>
    <property type="evidence" value="ECO:0007669"/>
    <property type="project" value="InterPro"/>
</dbReference>
<evidence type="ECO:0000313" key="2">
    <source>
        <dbReference type="EMBL" id="PIR03581.1"/>
    </source>
</evidence>
<dbReference type="InterPro" id="IPR012349">
    <property type="entry name" value="Split_barrel_FMN-bd"/>
</dbReference>
<gene>
    <name evidence="2" type="ORF">COV59_05325</name>
</gene>
<organism evidence="2 3">
    <name type="scientific">Candidatus Magasanikbacteria bacterium CG11_big_fil_rev_8_21_14_0_20_39_34</name>
    <dbReference type="NCBI Taxonomy" id="1974653"/>
    <lineage>
        <taxon>Bacteria</taxon>
        <taxon>Candidatus Magasanikiibacteriota</taxon>
    </lineage>
</organism>
<dbReference type="Proteomes" id="UP000229600">
    <property type="component" value="Unassembled WGS sequence"/>
</dbReference>
<dbReference type="Gene3D" id="2.30.110.10">
    <property type="entry name" value="Electron Transport, Fmn-binding Protein, Chain A"/>
    <property type="match status" value="1"/>
</dbReference>
<dbReference type="SUPFAM" id="SSF50475">
    <property type="entry name" value="FMN-binding split barrel"/>
    <property type="match status" value="1"/>
</dbReference>
<protein>
    <recommendedName>
        <fullName evidence="1">PI-PLC Y-box domain-containing protein</fullName>
    </recommendedName>
</protein>